<dbReference type="GO" id="GO:0016810">
    <property type="term" value="F:hydrolase activity, acting on carbon-nitrogen (but not peptide) bonds"/>
    <property type="evidence" value="ECO:0007669"/>
    <property type="project" value="InterPro"/>
</dbReference>
<dbReference type="RefSeq" id="WP_154440845.1">
    <property type="nucleotide sequence ID" value="NZ_JAHLPJ010000001.1"/>
</dbReference>
<dbReference type="PANTHER" id="PTHR10587:SF125">
    <property type="entry name" value="POLYSACCHARIDE DEACETYLASE YHEN-RELATED"/>
    <property type="match status" value="1"/>
</dbReference>
<evidence type="ECO:0000256" key="1">
    <source>
        <dbReference type="SAM" id="Coils"/>
    </source>
</evidence>
<sequence length="295" mass="33791">MKKRKKSFTMRKMKIIFLAIIFFLIGTTSVKIFNKSNNAAVAISVTDILNIMGEKNPINQALDEEIKQIEAKAEEDKKIAEEKAKEEERAKANGKENKNTKLAYLTFDDGPSKYVTNQILDILDEYDIKATFFILGKMVNSNPDVLKRIHEDGHSIGHHSYSHNYKYIYKDTKNFLGEVESTEKALKNVLGEEFETKLLRMPGGSFEKHKQKFLKMFEEMGYKNYNWNSLNGDAEGIGLSKEKLVNRVKATTKGKKEVIILMHDTDAKQTTVDGLPEIINYLINEGYEFRALSQE</sequence>
<organism evidence="3 4">
    <name type="scientific">Tissierella pigra</name>
    <dbReference type="NCBI Taxonomy" id="2607614"/>
    <lineage>
        <taxon>Bacteria</taxon>
        <taxon>Bacillati</taxon>
        <taxon>Bacillota</taxon>
        <taxon>Tissierellia</taxon>
        <taxon>Tissierellales</taxon>
        <taxon>Tissierellaceae</taxon>
        <taxon>Tissierella</taxon>
    </lineage>
</organism>
<dbReference type="EMBL" id="VUNQ01000026">
    <property type="protein sequence ID" value="MSU02196.1"/>
    <property type="molecule type" value="Genomic_DNA"/>
</dbReference>
<comment type="caution">
    <text evidence="3">The sequence shown here is derived from an EMBL/GenBank/DDBJ whole genome shotgun (WGS) entry which is preliminary data.</text>
</comment>
<name>A0A6N7XKT8_9FIRM</name>
<gene>
    <name evidence="3" type="ORF">FYJ83_12005</name>
</gene>
<dbReference type="InterPro" id="IPR002509">
    <property type="entry name" value="NODB_dom"/>
</dbReference>
<evidence type="ECO:0000259" key="2">
    <source>
        <dbReference type="PROSITE" id="PS51677"/>
    </source>
</evidence>
<dbReference type="Proteomes" id="UP000469523">
    <property type="component" value="Unassembled WGS sequence"/>
</dbReference>
<evidence type="ECO:0000313" key="3">
    <source>
        <dbReference type="EMBL" id="MSU02196.1"/>
    </source>
</evidence>
<protein>
    <submittedName>
        <fullName evidence="3">Polysaccharide deacetylase</fullName>
    </submittedName>
</protein>
<dbReference type="GO" id="GO:0005975">
    <property type="term" value="P:carbohydrate metabolic process"/>
    <property type="evidence" value="ECO:0007669"/>
    <property type="project" value="InterPro"/>
</dbReference>
<feature type="coiled-coil region" evidence="1">
    <location>
        <begin position="59"/>
        <end position="97"/>
    </location>
</feature>
<reference evidence="3 4" key="1">
    <citation type="submission" date="2019-09" db="EMBL/GenBank/DDBJ databases">
        <title>In-depth cultivation of the pig gut microbiome towards novel bacterial diversity and tailored functional studies.</title>
        <authorList>
            <person name="Wylensek D."/>
            <person name="Hitch T.C.A."/>
            <person name="Clavel T."/>
        </authorList>
    </citation>
    <scope>NUCLEOTIDE SEQUENCE [LARGE SCALE GENOMIC DNA]</scope>
    <source>
        <strain evidence="3 4">WCA3-693-APC-4?</strain>
    </source>
</reference>
<dbReference type="PROSITE" id="PS51677">
    <property type="entry name" value="NODB"/>
    <property type="match status" value="1"/>
</dbReference>
<proteinExistence type="predicted"/>
<dbReference type="Gene3D" id="3.20.20.370">
    <property type="entry name" value="Glycoside hydrolase/deacetylase"/>
    <property type="match status" value="1"/>
</dbReference>
<evidence type="ECO:0000313" key="4">
    <source>
        <dbReference type="Proteomes" id="UP000469523"/>
    </source>
</evidence>
<dbReference type="SUPFAM" id="SSF88713">
    <property type="entry name" value="Glycoside hydrolase/deacetylase"/>
    <property type="match status" value="1"/>
</dbReference>
<dbReference type="Pfam" id="PF01522">
    <property type="entry name" value="Polysacc_deac_1"/>
    <property type="match status" value="1"/>
</dbReference>
<keyword evidence="1" id="KW-0175">Coiled coil</keyword>
<feature type="domain" description="NodB homology" evidence="2">
    <location>
        <begin position="101"/>
        <end position="290"/>
    </location>
</feature>
<keyword evidence="4" id="KW-1185">Reference proteome</keyword>
<dbReference type="InterPro" id="IPR011330">
    <property type="entry name" value="Glyco_hydro/deAcase_b/a-brl"/>
</dbReference>
<dbReference type="CDD" id="cd10944">
    <property type="entry name" value="CE4_SmPgdA_like"/>
    <property type="match status" value="1"/>
</dbReference>
<dbReference type="AlphaFoldDB" id="A0A6N7XKT8"/>
<dbReference type="InterPro" id="IPR050248">
    <property type="entry name" value="Polysacc_deacetylase_ArnD"/>
</dbReference>
<accession>A0A6N7XKT8</accession>
<dbReference type="PANTHER" id="PTHR10587">
    <property type="entry name" value="GLYCOSYL TRANSFERASE-RELATED"/>
    <property type="match status" value="1"/>
</dbReference>